<dbReference type="NCBIfam" id="TIGR01135">
    <property type="entry name" value="glmS"/>
    <property type="match status" value="1"/>
</dbReference>
<dbReference type="NCBIfam" id="NF001484">
    <property type="entry name" value="PRK00331.1"/>
    <property type="match status" value="1"/>
</dbReference>
<dbReference type="GO" id="GO:0005829">
    <property type="term" value="C:cytosol"/>
    <property type="evidence" value="ECO:0007669"/>
    <property type="project" value="TreeGrafter"/>
</dbReference>
<dbReference type="GO" id="GO:0004360">
    <property type="term" value="F:glutamine-fructose-6-phosphate transaminase (isomerizing) activity"/>
    <property type="evidence" value="ECO:0007669"/>
    <property type="project" value="UniProtKB-UniRule"/>
</dbReference>
<dbReference type="Pfam" id="PF13522">
    <property type="entry name" value="GATase_6"/>
    <property type="match status" value="1"/>
</dbReference>
<evidence type="ECO:0000313" key="13">
    <source>
        <dbReference type="EMBL" id="OHA00134.1"/>
    </source>
</evidence>
<evidence type="ECO:0000259" key="12">
    <source>
        <dbReference type="PROSITE" id="PS51464"/>
    </source>
</evidence>
<proteinExistence type="inferred from homology"/>
<name>A0A1G2KLJ6_9BACT</name>
<dbReference type="SUPFAM" id="SSF53697">
    <property type="entry name" value="SIS domain"/>
    <property type="match status" value="1"/>
</dbReference>
<dbReference type="InterPro" id="IPR017932">
    <property type="entry name" value="GATase_2_dom"/>
</dbReference>
<keyword evidence="8" id="KW-0677">Repeat</keyword>
<dbReference type="SUPFAM" id="SSF56235">
    <property type="entry name" value="N-terminal nucleophile aminohydrolases (Ntn hydrolases)"/>
    <property type="match status" value="1"/>
</dbReference>
<dbReference type="InterPro" id="IPR035490">
    <property type="entry name" value="GlmS/FrlB_SIS"/>
</dbReference>
<comment type="subcellular location">
    <subcellularLocation>
        <location evidence="2 10">Cytoplasm</location>
    </subcellularLocation>
</comment>
<feature type="initiator methionine" description="Removed" evidence="10">
    <location>
        <position position="1"/>
    </location>
</feature>
<dbReference type="EC" id="2.6.1.16" evidence="3 10"/>
<feature type="domain" description="SIS" evidence="12">
    <location>
        <begin position="291"/>
        <end position="430"/>
    </location>
</feature>
<feature type="domain" description="Glutamine amidotransferase type-2" evidence="11">
    <location>
        <begin position="2"/>
        <end position="222"/>
    </location>
</feature>
<evidence type="ECO:0000256" key="9">
    <source>
        <dbReference type="ARBA" id="ARBA00022962"/>
    </source>
</evidence>
<reference evidence="13 14" key="1">
    <citation type="journal article" date="2016" name="Nat. Commun.">
        <title>Thousands of microbial genomes shed light on interconnected biogeochemical processes in an aquifer system.</title>
        <authorList>
            <person name="Anantharaman K."/>
            <person name="Brown C.T."/>
            <person name="Hug L.A."/>
            <person name="Sharon I."/>
            <person name="Castelle C.J."/>
            <person name="Probst A.J."/>
            <person name="Thomas B.C."/>
            <person name="Singh A."/>
            <person name="Wilkins M.J."/>
            <person name="Karaoz U."/>
            <person name="Brodie E.L."/>
            <person name="Williams K.H."/>
            <person name="Hubbard S.S."/>
            <person name="Banfield J.F."/>
        </authorList>
    </citation>
    <scope>NUCLEOTIDE SEQUENCE [LARGE SCALE GENOMIC DNA]</scope>
</reference>
<evidence type="ECO:0000256" key="6">
    <source>
        <dbReference type="ARBA" id="ARBA00022576"/>
    </source>
</evidence>
<dbReference type="GO" id="GO:0097367">
    <property type="term" value="F:carbohydrate derivative binding"/>
    <property type="evidence" value="ECO:0007669"/>
    <property type="project" value="InterPro"/>
</dbReference>
<dbReference type="CDD" id="cd05008">
    <property type="entry name" value="SIS_GlmS_GlmD_1"/>
    <property type="match status" value="1"/>
</dbReference>
<evidence type="ECO:0000256" key="7">
    <source>
        <dbReference type="ARBA" id="ARBA00022679"/>
    </source>
</evidence>
<evidence type="ECO:0000256" key="3">
    <source>
        <dbReference type="ARBA" id="ARBA00012916"/>
    </source>
</evidence>
<dbReference type="InterPro" id="IPR047084">
    <property type="entry name" value="GFAT_N"/>
</dbReference>
<dbReference type="InterPro" id="IPR001347">
    <property type="entry name" value="SIS_dom"/>
</dbReference>
<dbReference type="CDD" id="cd00714">
    <property type="entry name" value="GFAT"/>
    <property type="match status" value="1"/>
</dbReference>
<comment type="subunit">
    <text evidence="10">Homodimer.</text>
</comment>
<evidence type="ECO:0000256" key="1">
    <source>
        <dbReference type="ARBA" id="ARBA00001031"/>
    </source>
</evidence>
<dbReference type="Gene3D" id="3.60.20.10">
    <property type="entry name" value="Glutamine Phosphoribosylpyrophosphate, subunit 1, domain 1"/>
    <property type="match status" value="1"/>
</dbReference>
<evidence type="ECO:0000256" key="4">
    <source>
        <dbReference type="ARBA" id="ARBA00016090"/>
    </source>
</evidence>
<dbReference type="PROSITE" id="PS51464">
    <property type="entry name" value="SIS"/>
    <property type="match status" value="2"/>
</dbReference>
<evidence type="ECO:0000256" key="5">
    <source>
        <dbReference type="ARBA" id="ARBA00022490"/>
    </source>
</evidence>
<dbReference type="PANTHER" id="PTHR10937">
    <property type="entry name" value="GLUCOSAMINE--FRUCTOSE-6-PHOSPHATE AMINOTRANSFERASE, ISOMERIZING"/>
    <property type="match status" value="1"/>
</dbReference>
<dbReference type="InterPro" id="IPR005855">
    <property type="entry name" value="GFAT"/>
</dbReference>
<dbReference type="InterPro" id="IPR046348">
    <property type="entry name" value="SIS_dom_sf"/>
</dbReference>
<dbReference type="FunFam" id="3.60.20.10:FF:000006">
    <property type="entry name" value="Glutamine--fructose-6-phosphate aminotransferase [isomerizing]"/>
    <property type="match status" value="1"/>
</dbReference>
<feature type="active site" description="For Fru-6P isomerization activity" evidence="10">
    <location>
        <position position="608"/>
    </location>
</feature>
<dbReference type="Pfam" id="PF01380">
    <property type="entry name" value="SIS"/>
    <property type="match status" value="2"/>
</dbReference>
<sequence>MCGIVGYIGNKKALPILLDGIKSLEYRGYDSAGFAVLTKSGKIRSEKAVGRVVALEEKIGGREFFGNAGIIHSRWATHGGVTEANAHPHRDCQSMIWVVHNGIIENYQALKADLKKMGHSFRSETDTEILAHLIEEFRNKDAGLSFEEAVRLSLLSVRGTYGIAVIDAREPEKLVAARNFSPLLLGVGNKEYIVASDASAVLKHTKNVIYLDDGEIAVLDPYGHTIFDMGRNVLEKPLLEIEWSLAQAQKGGYPHFMLKEIFEEPEAIENSIRGRLVAEEGRVKLGGLAEVVEKLKNVRRVLISCCGTAYFAGRVGEYMLEEYAGVPTEVDFASEFRYRKPVFREGDVFLAISQSGETADTLAALREAKEKGVLALGIVNVVGSTIARDTDAGVYQHIGPEIGVASTKAFTSQVVILALLTLLLGRQREMSVVTGERIVKELKRIPDLMRKILEQNDSIERLAKKYQKYENFLYLGRKYNLPVALEGALKLKEISYVHAEGYGAGEMKHGPIAMIDKNFPSVFIAPQDSVYEKMLSNIEEVRARRGPVIAVATEGDEKIRELADDVIYIPKTLEMLTPLLSVVPLQLFAYHLGVMRGYDVDKPRNLAKSVTVE</sequence>
<keyword evidence="7 10" id="KW-0808">Transferase</keyword>
<dbReference type="GO" id="GO:0006487">
    <property type="term" value="P:protein N-linked glycosylation"/>
    <property type="evidence" value="ECO:0007669"/>
    <property type="project" value="TreeGrafter"/>
</dbReference>
<dbReference type="FunFam" id="3.40.50.10490:FF:000001">
    <property type="entry name" value="Glutamine--fructose-6-phosphate aminotransferase [isomerizing]"/>
    <property type="match status" value="1"/>
</dbReference>
<keyword evidence="9" id="KW-0315">Glutamine amidotransferase</keyword>
<evidence type="ECO:0000256" key="8">
    <source>
        <dbReference type="ARBA" id="ARBA00022737"/>
    </source>
</evidence>
<comment type="function">
    <text evidence="10">Catalyzes the first step in hexosamine metabolism, converting fructose-6P into glucosamine-6P using glutamine as a nitrogen source.</text>
</comment>
<evidence type="ECO:0000256" key="10">
    <source>
        <dbReference type="HAMAP-Rule" id="MF_00164"/>
    </source>
</evidence>
<dbReference type="Proteomes" id="UP000179023">
    <property type="component" value="Unassembled WGS sequence"/>
</dbReference>
<gene>
    <name evidence="10" type="primary">glmS</name>
    <name evidence="13" type="ORF">A3C07_00220</name>
</gene>
<dbReference type="Gene3D" id="3.40.50.10490">
    <property type="entry name" value="Glucose-6-phosphate isomerase like protein, domain 1"/>
    <property type="match status" value="2"/>
</dbReference>
<dbReference type="HAMAP" id="MF_00164">
    <property type="entry name" value="GlmS"/>
    <property type="match status" value="1"/>
</dbReference>
<dbReference type="PROSITE" id="PS51278">
    <property type="entry name" value="GATASE_TYPE_2"/>
    <property type="match status" value="1"/>
</dbReference>
<evidence type="ECO:0000259" key="11">
    <source>
        <dbReference type="PROSITE" id="PS51278"/>
    </source>
</evidence>
<dbReference type="EMBL" id="MHQI01000026">
    <property type="protein sequence ID" value="OHA00134.1"/>
    <property type="molecule type" value="Genomic_DNA"/>
</dbReference>
<dbReference type="GO" id="GO:0005975">
    <property type="term" value="P:carbohydrate metabolic process"/>
    <property type="evidence" value="ECO:0007669"/>
    <property type="project" value="UniProtKB-UniRule"/>
</dbReference>
<dbReference type="AlphaFoldDB" id="A0A1G2KLJ6"/>
<comment type="catalytic activity">
    <reaction evidence="1 10">
        <text>D-fructose 6-phosphate + L-glutamine = D-glucosamine 6-phosphate + L-glutamate</text>
        <dbReference type="Rhea" id="RHEA:13237"/>
        <dbReference type="ChEBI" id="CHEBI:29985"/>
        <dbReference type="ChEBI" id="CHEBI:58359"/>
        <dbReference type="ChEBI" id="CHEBI:58725"/>
        <dbReference type="ChEBI" id="CHEBI:61527"/>
        <dbReference type="EC" id="2.6.1.16"/>
    </reaction>
</comment>
<accession>A0A1G2KLJ6</accession>
<keyword evidence="6 10" id="KW-0032">Aminotransferase</keyword>
<organism evidence="13 14">
    <name type="scientific">Candidatus Sungbacteria bacterium RIFCSPHIGHO2_02_FULL_47_11</name>
    <dbReference type="NCBI Taxonomy" id="1802270"/>
    <lineage>
        <taxon>Bacteria</taxon>
        <taxon>Candidatus Sungiibacteriota</taxon>
    </lineage>
</organism>
<dbReference type="InterPro" id="IPR029055">
    <property type="entry name" value="Ntn_hydrolases_N"/>
</dbReference>
<evidence type="ECO:0000256" key="2">
    <source>
        <dbReference type="ARBA" id="ARBA00004496"/>
    </source>
</evidence>
<keyword evidence="5 10" id="KW-0963">Cytoplasm</keyword>
<comment type="caution">
    <text evidence="13">The sequence shown here is derived from an EMBL/GenBank/DDBJ whole genome shotgun (WGS) entry which is preliminary data.</text>
</comment>
<feature type="domain" description="SIS" evidence="12">
    <location>
        <begin position="462"/>
        <end position="603"/>
    </location>
</feature>
<dbReference type="GO" id="GO:0006047">
    <property type="term" value="P:UDP-N-acetylglucosamine metabolic process"/>
    <property type="evidence" value="ECO:0007669"/>
    <property type="project" value="TreeGrafter"/>
</dbReference>
<dbReference type="GO" id="GO:0006002">
    <property type="term" value="P:fructose 6-phosphate metabolic process"/>
    <property type="evidence" value="ECO:0007669"/>
    <property type="project" value="TreeGrafter"/>
</dbReference>
<evidence type="ECO:0000313" key="14">
    <source>
        <dbReference type="Proteomes" id="UP000179023"/>
    </source>
</evidence>
<feature type="active site" description="Nucleophile; for GATase activity" evidence="10">
    <location>
        <position position="2"/>
    </location>
</feature>
<dbReference type="InterPro" id="IPR035466">
    <property type="entry name" value="GlmS/AgaS_SIS"/>
</dbReference>
<protein>
    <recommendedName>
        <fullName evidence="4 10">Glutamine--fructose-6-phosphate aminotransferase [isomerizing]</fullName>
        <ecNumber evidence="3 10">2.6.1.16</ecNumber>
    </recommendedName>
    <alternativeName>
        <fullName evidence="10">D-fructose-6-phosphate amidotransferase</fullName>
    </alternativeName>
    <alternativeName>
        <fullName evidence="10">GFAT</fullName>
    </alternativeName>
    <alternativeName>
        <fullName evidence="10">Glucosamine-6-phosphate synthase</fullName>
    </alternativeName>
    <alternativeName>
        <fullName evidence="10">Hexosephosphate aminotransferase</fullName>
    </alternativeName>
    <alternativeName>
        <fullName evidence="10">L-glutamine--D-fructose-6-phosphate amidotransferase</fullName>
    </alternativeName>
</protein>
<dbReference type="STRING" id="1802270.A3C07_00220"/>
<dbReference type="CDD" id="cd05009">
    <property type="entry name" value="SIS_GlmS_GlmD_2"/>
    <property type="match status" value="1"/>
</dbReference>
<dbReference type="PANTHER" id="PTHR10937:SF0">
    <property type="entry name" value="GLUTAMINE--FRUCTOSE-6-PHOSPHATE TRANSAMINASE (ISOMERIZING)"/>
    <property type="match status" value="1"/>
</dbReference>